<protein>
    <submittedName>
        <fullName evidence="1">3-hydroxyisobutyrate dehydrogenase-like beta-hydroxyacid dehydrogenase</fullName>
    </submittedName>
    <submittedName>
        <fullName evidence="2">NAD(P)-dependent oxidoreductase</fullName>
    </submittedName>
</protein>
<keyword evidence="3" id="KW-1185">Reference proteome</keyword>
<evidence type="ECO:0000313" key="1">
    <source>
        <dbReference type="EMBL" id="MBB3175291.1"/>
    </source>
</evidence>
<name>A0A839V780_9PROT</name>
<dbReference type="Gene3D" id="1.10.1040.10">
    <property type="entry name" value="N-(1-d-carboxylethyl)-l-norvaline Dehydrogenase, domain 2"/>
    <property type="match status" value="1"/>
</dbReference>
<comment type="caution">
    <text evidence="1">The sequence shown here is derived from an EMBL/GenBank/DDBJ whole genome shotgun (WGS) entry which is preliminary data.</text>
</comment>
<organism evidence="1 3">
    <name type="scientific">Endobacter medicaginis</name>
    <dbReference type="NCBI Taxonomy" id="1181271"/>
    <lineage>
        <taxon>Bacteria</taxon>
        <taxon>Pseudomonadati</taxon>
        <taxon>Pseudomonadota</taxon>
        <taxon>Alphaproteobacteria</taxon>
        <taxon>Acetobacterales</taxon>
        <taxon>Acetobacteraceae</taxon>
        <taxon>Endobacter</taxon>
    </lineage>
</organism>
<dbReference type="SUPFAM" id="SSF48179">
    <property type="entry name" value="6-phosphogluconate dehydrogenase C-terminal domain-like"/>
    <property type="match status" value="1"/>
</dbReference>
<proteinExistence type="predicted"/>
<dbReference type="EMBL" id="JABXXQ010000012">
    <property type="protein sequence ID" value="NVN29097.1"/>
    <property type="molecule type" value="Genomic_DNA"/>
</dbReference>
<dbReference type="Proteomes" id="UP000565205">
    <property type="component" value="Unassembled WGS sequence"/>
</dbReference>
<reference evidence="2 4" key="1">
    <citation type="submission" date="2020-06" db="EMBL/GenBank/DDBJ databases">
        <title>Description of novel acetic acid bacteria.</title>
        <authorList>
            <person name="Sombolestani A."/>
        </authorList>
    </citation>
    <scope>NUCLEOTIDE SEQUENCE [LARGE SCALE GENOMIC DNA]</scope>
    <source>
        <strain evidence="2 4">LMG 26838</strain>
    </source>
</reference>
<evidence type="ECO:0000313" key="3">
    <source>
        <dbReference type="Proteomes" id="UP000557688"/>
    </source>
</evidence>
<dbReference type="Proteomes" id="UP000557688">
    <property type="component" value="Unassembled WGS sequence"/>
</dbReference>
<dbReference type="EMBL" id="JACHXV010000024">
    <property type="protein sequence ID" value="MBB3175291.1"/>
    <property type="molecule type" value="Genomic_DNA"/>
</dbReference>
<gene>
    <name evidence="1" type="ORF">FHR90_003145</name>
    <name evidence="2" type="ORF">HUK83_01895</name>
</gene>
<reference evidence="1 3" key="2">
    <citation type="submission" date="2020-08" db="EMBL/GenBank/DDBJ databases">
        <title>Genomic Encyclopedia of Type Strains, Phase III (KMG-III): the genomes of soil and plant-associated and newly described type strains.</title>
        <authorList>
            <person name="Whitman W."/>
        </authorList>
    </citation>
    <scope>NUCLEOTIDE SEQUENCE [LARGE SCALE GENOMIC DNA]</scope>
    <source>
        <strain evidence="1 3">CECT 8088</strain>
    </source>
</reference>
<dbReference type="AlphaFoldDB" id="A0A839V780"/>
<dbReference type="InterPro" id="IPR013328">
    <property type="entry name" value="6PGD_dom2"/>
</dbReference>
<dbReference type="RefSeq" id="WP_176621827.1">
    <property type="nucleotide sequence ID" value="NZ_JABXXQ010000012.1"/>
</dbReference>
<sequence length="84" mass="9144">MANLLLATDYGNRLIRSYGPIIADKRFEPAGFPMRLGRKDIGLALTAANGLKLPLTQMIAERMDTIIAADGGERDWSPLGQEGK</sequence>
<evidence type="ECO:0000313" key="4">
    <source>
        <dbReference type="Proteomes" id="UP000565205"/>
    </source>
</evidence>
<dbReference type="InterPro" id="IPR008927">
    <property type="entry name" value="6-PGluconate_DH-like_C_sf"/>
</dbReference>
<accession>A0A839V780</accession>
<evidence type="ECO:0000313" key="2">
    <source>
        <dbReference type="EMBL" id="NVN29097.1"/>
    </source>
</evidence>